<protein>
    <recommendedName>
        <fullName evidence="2">glycerophosphodiester phosphodiesterase</fullName>
        <ecNumber evidence="2">3.1.4.46</ecNumber>
    </recommendedName>
</protein>
<evidence type="ECO:0000256" key="5">
    <source>
        <dbReference type="ARBA" id="ARBA00022801"/>
    </source>
</evidence>
<keyword evidence="4" id="KW-0319">Glycerol metabolism</keyword>
<evidence type="ECO:0000313" key="10">
    <source>
        <dbReference type="Proteomes" id="UP000075714"/>
    </source>
</evidence>
<dbReference type="EC" id="3.1.4.46" evidence="2"/>
<dbReference type="AlphaFoldDB" id="A0A150FXR7"/>
<evidence type="ECO:0000256" key="2">
    <source>
        <dbReference type="ARBA" id="ARBA00012247"/>
    </source>
</evidence>
<dbReference type="GO" id="GO:0006629">
    <property type="term" value="P:lipid metabolic process"/>
    <property type="evidence" value="ECO:0007669"/>
    <property type="project" value="InterPro"/>
</dbReference>
<dbReference type="STRING" id="33097.A0A150FXR7"/>
<keyword evidence="5" id="KW-0378">Hydrolase</keyword>
<proteinExistence type="inferred from homology"/>
<comment type="catalytic activity">
    <reaction evidence="7">
        <text>a sn-glycero-3-phosphodiester + H2O = an alcohol + sn-glycerol 3-phosphate + H(+)</text>
        <dbReference type="Rhea" id="RHEA:12969"/>
        <dbReference type="ChEBI" id="CHEBI:15377"/>
        <dbReference type="ChEBI" id="CHEBI:15378"/>
        <dbReference type="ChEBI" id="CHEBI:30879"/>
        <dbReference type="ChEBI" id="CHEBI:57597"/>
        <dbReference type="ChEBI" id="CHEBI:83408"/>
        <dbReference type="EC" id="3.1.4.46"/>
    </reaction>
</comment>
<evidence type="ECO:0000256" key="3">
    <source>
        <dbReference type="ARBA" id="ARBA00022729"/>
    </source>
</evidence>
<evidence type="ECO:0000256" key="7">
    <source>
        <dbReference type="ARBA" id="ARBA00047512"/>
    </source>
</evidence>
<dbReference type="PROSITE" id="PS51704">
    <property type="entry name" value="GP_PDE"/>
    <property type="match status" value="1"/>
</dbReference>
<evidence type="ECO:0000256" key="6">
    <source>
        <dbReference type="ARBA" id="ARBA00023180"/>
    </source>
</evidence>
<accession>A0A150FXR7</accession>
<evidence type="ECO:0000259" key="8">
    <source>
        <dbReference type="PROSITE" id="PS51704"/>
    </source>
</evidence>
<organism evidence="9 10">
    <name type="scientific">Gonium pectorale</name>
    <name type="common">Green alga</name>
    <dbReference type="NCBI Taxonomy" id="33097"/>
    <lineage>
        <taxon>Eukaryota</taxon>
        <taxon>Viridiplantae</taxon>
        <taxon>Chlorophyta</taxon>
        <taxon>core chlorophytes</taxon>
        <taxon>Chlorophyceae</taxon>
        <taxon>CS clade</taxon>
        <taxon>Chlamydomonadales</taxon>
        <taxon>Volvocaceae</taxon>
        <taxon>Gonium</taxon>
    </lineage>
</organism>
<keyword evidence="10" id="KW-1185">Reference proteome</keyword>
<evidence type="ECO:0000256" key="1">
    <source>
        <dbReference type="ARBA" id="ARBA00007277"/>
    </source>
</evidence>
<dbReference type="EMBL" id="LSYV01000152">
    <property type="protein sequence ID" value="KXZ42399.1"/>
    <property type="molecule type" value="Genomic_DNA"/>
</dbReference>
<dbReference type="PANTHER" id="PTHR43620">
    <property type="entry name" value="GLYCEROPHOSPHORYL DIESTER PHOSPHODIESTERASE"/>
    <property type="match status" value="1"/>
</dbReference>
<evidence type="ECO:0000256" key="4">
    <source>
        <dbReference type="ARBA" id="ARBA00022798"/>
    </source>
</evidence>
<dbReference type="GO" id="GO:0008889">
    <property type="term" value="F:glycerophosphodiester phosphodiesterase activity"/>
    <property type="evidence" value="ECO:0007669"/>
    <property type="project" value="UniProtKB-EC"/>
</dbReference>
<dbReference type="Gene3D" id="3.20.20.190">
    <property type="entry name" value="Phosphatidylinositol (PI) phosphodiesterase"/>
    <property type="match status" value="1"/>
</dbReference>
<comment type="similarity">
    <text evidence="1">Belongs to the glycerophosphoryl diester phosphodiesterase family.</text>
</comment>
<dbReference type="Proteomes" id="UP000075714">
    <property type="component" value="Unassembled WGS sequence"/>
</dbReference>
<keyword evidence="3" id="KW-0732">Signal</keyword>
<dbReference type="InterPro" id="IPR030395">
    <property type="entry name" value="GP_PDE_dom"/>
</dbReference>
<gene>
    <name evidence="9" type="ORF">GPECTOR_152g54</name>
</gene>
<dbReference type="SUPFAM" id="SSF51695">
    <property type="entry name" value="PLC-like phosphodiesterases"/>
    <property type="match status" value="1"/>
</dbReference>
<dbReference type="OrthoDB" id="1058301at2759"/>
<feature type="domain" description="GP-PDE" evidence="8">
    <location>
        <begin position="1"/>
        <end position="324"/>
    </location>
</feature>
<dbReference type="Pfam" id="PF03009">
    <property type="entry name" value="GDPD"/>
    <property type="match status" value="1"/>
</dbReference>
<comment type="caution">
    <text evidence="9">The sequence shown here is derived from an EMBL/GenBank/DDBJ whole genome shotgun (WGS) entry which is preliminary data.</text>
</comment>
<dbReference type="GO" id="GO:0006071">
    <property type="term" value="P:glycerol metabolic process"/>
    <property type="evidence" value="ECO:0007669"/>
    <property type="project" value="UniProtKB-KW"/>
</dbReference>
<keyword evidence="6" id="KW-0325">Glycoprotein</keyword>
<evidence type="ECO:0000313" key="9">
    <source>
        <dbReference type="EMBL" id="KXZ42399.1"/>
    </source>
</evidence>
<dbReference type="InterPro" id="IPR017946">
    <property type="entry name" value="PLC-like_Pdiesterase_TIM-brl"/>
</dbReference>
<sequence length="353" mass="39722">MPDALPSVRFRPEHTLASYELAIQMGADFIECDVVLTKDLVPVCRHEPLVSATTDADAKFPEKNTTYVIDGTPYTGVFTVDLTLAELKMLRARQQLPERDQSYNGMYEVPTLEEYIMLAKHANRVVGIYPETKHPTWHDNLAIVKEAKTTISDIVLNLLKKHGYKGPINSPAWARRPAFIQSFEVNNLKYLATKTCIPLIQLMDDFDTEVPDVPGTTYSDLMTDQSLARIAAYASGVGPWKNTLMIKKANATDVRNGAGLMSSGLAERIHKFGMQLHPYTWRDEAYRLAYGNFSTPYDEYELFFVKLGIDGCFTDFAATLSSWLKIKDMEAGRQWNTHLINRPGKAKAANPKC</sequence>
<dbReference type="FunFam" id="3.20.20.190:FF:000023">
    <property type="entry name" value="Glycerophosphodiester phosphodiesterase GDPD5"/>
    <property type="match status" value="1"/>
</dbReference>
<dbReference type="PANTHER" id="PTHR43620:SF7">
    <property type="entry name" value="GLYCEROPHOSPHODIESTER PHOSPHODIESTERASE GDPD5-RELATED"/>
    <property type="match status" value="1"/>
</dbReference>
<dbReference type="CDD" id="cd08602">
    <property type="entry name" value="GDPD_ScGlpQ1_like"/>
    <property type="match status" value="1"/>
</dbReference>
<name>A0A150FXR7_GONPE</name>
<reference evidence="10" key="1">
    <citation type="journal article" date="2016" name="Nat. Commun.">
        <title>The Gonium pectorale genome demonstrates co-option of cell cycle regulation during the evolution of multicellularity.</title>
        <authorList>
            <person name="Hanschen E.R."/>
            <person name="Marriage T.N."/>
            <person name="Ferris P.J."/>
            <person name="Hamaji T."/>
            <person name="Toyoda A."/>
            <person name="Fujiyama A."/>
            <person name="Neme R."/>
            <person name="Noguchi H."/>
            <person name="Minakuchi Y."/>
            <person name="Suzuki M."/>
            <person name="Kawai-Toyooka H."/>
            <person name="Smith D.R."/>
            <person name="Sparks H."/>
            <person name="Anderson J."/>
            <person name="Bakaric R."/>
            <person name="Luria V."/>
            <person name="Karger A."/>
            <person name="Kirschner M.W."/>
            <person name="Durand P.M."/>
            <person name="Michod R.E."/>
            <person name="Nozaki H."/>
            <person name="Olson B.J."/>
        </authorList>
    </citation>
    <scope>NUCLEOTIDE SEQUENCE [LARGE SCALE GENOMIC DNA]</scope>
    <source>
        <strain evidence="10">NIES-2863</strain>
    </source>
</reference>